<name>X6MZS3_RETFI</name>
<accession>X6MZS3</accession>
<sequence length="181" mass="21370">MKVDILNELFGNFGIGIDRSGTGVPQRQSALQIDNKERKLSENNNICKRMSKQKKNMKVLWFKESRIIKIEYQETSKIKEKGKQKENKNNNKVAHQPVQRQHRKDDEISLLKREIKEMKAASKEKEKNLILPHSSLILTFLKIGSVKILRHILSFDRYFESKLKYLKSRLVQESSDQERKF</sequence>
<dbReference type="EMBL" id="ASPP01013962">
    <property type="protein sequence ID" value="ETO19153.1"/>
    <property type="molecule type" value="Genomic_DNA"/>
</dbReference>
<reference evidence="2 3" key="1">
    <citation type="journal article" date="2013" name="Curr. Biol.">
        <title>The Genome of the Foraminiferan Reticulomyxa filosa.</title>
        <authorList>
            <person name="Glockner G."/>
            <person name="Hulsmann N."/>
            <person name="Schleicher M."/>
            <person name="Noegel A.A."/>
            <person name="Eichinger L."/>
            <person name="Gallinger C."/>
            <person name="Pawlowski J."/>
            <person name="Sierra R."/>
            <person name="Euteneuer U."/>
            <person name="Pillet L."/>
            <person name="Moustafa A."/>
            <person name="Platzer M."/>
            <person name="Groth M."/>
            <person name="Szafranski K."/>
            <person name="Schliwa M."/>
        </authorList>
    </citation>
    <scope>NUCLEOTIDE SEQUENCE [LARGE SCALE GENOMIC DNA]</scope>
</reference>
<feature type="compositionally biased region" description="Basic and acidic residues" evidence="1">
    <location>
        <begin position="79"/>
        <end position="89"/>
    </location>
</feature>
<comment type="caution">
    <text evidence="2">The sequence shown here is derived from an EMBL/GenBank/DDBJ whole genome shotgun (WGS) entry which is preliminary data.</text>
</comment>
<dbReference type="AlphaFoldDB" id="X6MZS3"/>
<keyword evidence="3" id="KW-1185">Reference proteome</keyword>
<evidence type="ECO:0000313" key="2">
    <source>
        <dbReference type="EMBL" id="ETO19153.1"/>
    </source>
</evidence>
<dbReference type="Proteomes" id="UP000023152">
    <property type="component" value="Unassembled WGS sequence"/>
</dbReference>
<gene>
    <name evidence="2" type="ORF">RFI_18069</name>
</gene>
<evidence type="ECO:0000313" key="3">
    <source>
        <dbReference type="Proteomes" id="UP000023152"/>
    </source>
</evidence>
<organism evidence="2 3">
    <name type="scientific">Reticulomyxa filosa</name>
    <dbReference type="NCBI Taxonomy" id="46433"/>
    <lineage>
        <taxon>Eukaryota</taxon>
        <taxon>Sar</taxon>
        <taxon>Rhizaria</taxon>
        <taxon>Retaria</taxon>
        <taxon>Foraminifera</taxon>
        <taxon>Monothalamids</taxon>
        <taxon>Reticulomyxidae</taxon>
        <taxon>Reticulomyxa</taxon>
    </lineage>
</organism>
<proteinExistence type="predicted"/>
<feature type="region of interest" description="Disordered" evidence="1">
    <location>
        <begin position="79"/>
        <end position="106"/>
    </location>
</feature>
<evidence type="ECO:0000256" key="1">
    <source>
        <dbReference type="SAM" id="MobiDB-lite"/>
    </source>
</evidence>
<protein>
    <submittedName>
        <fullName evidence="2">Uncharacterized protein</fullName>
    </submittedName>
</protein>